<keyword evidence="3" id="KW-1185">Reference proteome</keyword>
<evidence type="ECO:0000313" key="2">
    <source>
        <dbReference type="EMBL" id="CAL1529254.1"/>
    </source>
</evidence>
<proteinExistence type="predicted"/>
<accession>A0AAV2H9R8</accession>
<organism evidence="2 3">
    <name type="scientific">Lymnaea stagnalis</name>
    <name type="common">Great pond snail</name>
    <name type="synonym">Helix stagnalis</name>
    <dbReference type="NCBI Taxonomy" id="6523"/>
    <lineage>
        <taxon>Eukaryota</taxon>
        <taxon>Metazoa</taxon>
        <taxon>Spiralia</taxon>
        <taxon>Lophotrochozoa</taxon>
        <taxon>Mollusca</taxon>
        <taxon>Gastropoda</taxon>
        <taxon>Heterobranchia</taxon>
        <taxon>Euthyneura</taxon>
        <taxon>Panpulmonata</taxon>
        <taxon>Hygrophila</taxon>
        <taxon>Lymnaeoidea</taxon>
        <taxon>Lymnaeidae</taxon>
        <taxon>Lymnaea</taxon>
    </lineage>
</organism>
<protein>
    <submittedName>
        <fullName evidence="2">Uncharacterized protein</fullName>
    </submittedName>
</protein>
<comment type="caution">
    <text evidence="2">The sequence shown here is derived from an EMBL/GenBank/DDBJ whole genome shotgun (WGS) entry which is preliminary data.</text>
</comment>
<evidence type="ECO:0000313" key="3">
    <source>
        <dbReference type="Proteomes" id="UP001497497"/>
    </source>
</evidence>
<name>A0AAV2H9R8_LYMST</name>
<dbReference type="AlphaFoldDB" id="A0AAV2H9R8"/>
<reference evidence="2 3" key="1">
    <citation type="submission" date="2024-04" db="EMBL/GenBank/DDBJ databases">
        <authorList>
            <consortium name="Genoscope - CEA"/>
            <person name="William W."/>
        </authorList>
    </citation>
    <scope>NUCLEOTIDE SEQUENCE [LARGE SCALE GENOMIC DNA]</scope>
</reference>
<sequence>MCRFLVNSPYDCTVIRKISNIPHTGSVHTGSAHRGSAHRGSAHRGSAHRGSAHTGTVHTGTVHAGSGFTNVRYLQLHQILFYFCTIYQRLSNAIMFLKNISLLDAEKSPGLKE</sequence>
<feature type="region of interest" description="Disordered" evidence="1">
    <location>
        <begin position="25"/>
        <end position="58"/>
    </location>
</feature>
<feature type="compositionally biased region" description="Basic residues" evidence="1">
    <location>
        <begin position="35"/>
        <end position="51"/>
    </location>
</feature>
<evidence type="ECO:0000256" key="1">
    <source>
        <dbReference type="SAM" id="MobiDB-lite"/>
    </source>
</evidence>
<gene>
    <name evidence="2" type="ORF">GSLYS_00003409001</name>
</gene>
<dbReference type="Proteomes" id="UP001497497">
    <property type="component" value="Unassembled WGS sequence"/>
</dbReference>
<dbReference type="EMBL" id="CAXITT010000045">
    <property type="protein sequence ID" value="CAL1529254.1"/>
    <property type="molecule type" value="Genomic_DNA"/>
</dbReference>